<evidence type="ECO:0000313" key="1">
    <source>
        <dbReference type="EMBL" id="KAH6654881.1"/>
    </source>
</evidence>
<keyword evidence="2" id="KW-1185">Reference proteome</keyword>
<organism evidence="1 2">
    <name type="scientific">Truncatella angustata</name>
    <dbReference type="NCBI Taxonomy" id="152316"/>
    <lineage>
        <taxon>Eukaryota</taxon>
        <taxon>Fungi</taxon>
        <taxon>Dikarya</taxon>
        <taxon>Ascomycota</taxon>
        <taxon>Pezizomycotina</taxon>
        <taxon>Sordariomycetes</taxon>
        <taxon>Xylariomycetidae</taxon>
        <taxon>Amphisphaeriales</taxon>
        <taxon>Sporocadaceae</taxon>
        <taxon>Truncatella</taxon>
    </lineage>
</organism>
<comment type="caution">
    <text evidence="1">The sequence shown here is derived from an EMBL/GenBank/DDBJ whole genome shotgun (WGS) entry which is preliminary data.</text>
</comment>
<dbReference type="Proteomes" id="UP000758603">
    <property type="component" value="Unassembled WGS sequence"/>
</dbReference>
<gene>
    <name evidence="1" type="ORF">BKA67DRAFT_290959</name>
</gene>
<name>A0A9P8UMI1_9PEZI</name>
<proteinExistence type="predicted"/>
<dbReference type="GeneID" id="70124904"/>
<reference evidence="1" key="1">
    <citation type="journal article" date="2021" name="Nat. Commun.">
        <title>Genetic determinants of endophytism in the Arabidopsis root mycobiome.</title>
        <authorList>
            <person name="Mesny F."/>
            <person name="Miyauchi S."/>
            <person name="Thiergart T."/>
            <person name="Pickel B."/>
            <person name="Atanasova L."/>
            <person name="Karlsson M."/>
            <person name="Huettel B."/>
            <person name="Barry K.W."/>
            <person name="Haridas S."/>
            <person name="Chen C."/>
            <person name="Bauer D."/>
            <person name="Andreopoulos W."/>
            <person name="Pangilinan J."/>
            <person name="LaButti K."/>
            <person name="Riley R."/>
            <person name="Lipzen A."/>
            <person name="Clum A."/>
            <person name="Drula E."/>
            <person name="Henrissat B."/>
            <person name="Kohler A."/>
            <person name="Grigoriev I.V."/>
            <person name="Martin F.M."/>
            <person name="Hacquard S."/>
        </authorList>
    </citation>
    <scope>NUCLEOTIDE SEQUENCE</scope>
    <source>
        <strain evidence="1">MPI-SDFR-AT-0073</strain>
    </source>
</reference>
<dbReference type="RefSeq" id="XP_045959151.1">
    <property type="nucleotide sequence ID" value="XM_046096011.1"/>
</dbReference>
<accession>A0A9P8UMI1</accession>
<evidence type="ECO:0000313" key="2">
    <source>
        <dbReference type="Proteomes" id="UP000758603"/>
    </source>
</evidence>
<protein>
    <submittedName>
        <fullName evidence="1">Uncharacterized protein</fullName>
    </submittedName>
</protein>
<dbReference type="OrthoDB" id="5399926at2759"/>
<sequence>MAYKMGYGAETMSESIHQGYNTVKRAYGSNLQHHSYAQNALNTMSGYDMRSRPITIEVQPPKVIQKGVPMWPPLVVSILAEPEETITFQVLVQDASGSIKNPWDDTYYSSQGCLVMNGQYLDGENKLYAIFPDIVFNSPARKYRFHITTTKNYGAETVDICDNTVQSNPEFKVTVHSTSTERGSKEERELLRRMRASRVFDVPKAPK</sequence>
<dbReference type="AlphaFoldDB" id="A0A9P8UMI1"/>
<dbReference type="EMBL" id="JAGPXC010000004">
    <property type="protein sequence ID" value="KAH6654881.1"/>
    <property type="molecule type" value="Genomic_DNA"/>
</dbReference>